<proteinExistence type="predicted"/>
<sequence length="159" mass="18263">MGNPLKDQLLKAGLASKKQARKVEHEKRLQRKRPPESPPAQSGNLVQAERVAQEQRNRELNRQRAEEQRLREGQAQIRQLIESNRLDKDERGEPYHFSEQNQIKRIFVSEEMTERLSRGQLAIVKLGSVYEVVPAKVAGQIAERDPGAILAWHRKNSGE</sequence>
<dbReference type="EMBL" id="DSDS01000185">
    <property type="protein sequence ID" value="HET98652.1"/>
    <property type="molecule type" value="Genomic_DNA"/>
</dbReference>
<feature type="compositionally biased region" description="Basic and acidic residues" evidence="1">
    <location>
        <begin position="84"/>
        <end position="96"/>
    </location>
</feature>
<evidence type="ECO:0000313" key="2">
    <source>
        <dbReference type="EMBL" id="HET98652.1"/>
    </source>
</evidence>
<organism evidence="2">
    <name type="scientific">Desulfurivibrio alkaliphilus</name>
    <dbReference type="NCBI Taxonomy" id="427923"/>
    <lineage>
        <taxon>Bacteria</taxon>
        <taxon>Pseudomonadati</taxon>
        <taxon>Thermodesulfobacteriota</taxon>
        <taxon>Desulfobulbia</taxon>
        <taxon>Desulfobulbales</taxon>
        <taxon>Desulfobulbaceae</taxon>
        <taxon>Desulfurivibrio</taxon>
    </lineage>
</organism>
<feature type="compositionally biased region" description="Basic and acidic residues" evidence="1">
    <location>
        <begin position="51"/>
        <end position="72"/>
    </location>
</feature>
<protein>
    <submittedName>
        <fullName evidence="2">DUF2058 domain-containing protein</fullName>
    </submittedName>
</protein>
<gene>
    <name evidence="2" type="ORF">ENN98_08230</name>
</gene>
<dbReference type="Pfam" id="PF09831">
    <property type="entry name" value="DUF2058"/>
    <property type="match status" value="1"/>
</dbReference>
<feature type="region of interest" description="Disordered" evidence="1">
    <location>
        <begin position="1"/>
        <end position="97"/>
    </location>
</feature>
<comment type="caution">
    <text evidence="2">The sequence shown here is derived from an EMBL/GenBank/DDBJ whole genome shotgun (WGS) entry which is preliminary data.</text>
</comment>
<accession>A0A7C2XNF7</accession>
<reference evidence="2" key="1">
    <citation type="journal article" date="2020" name="mSystems">
        <title>Genome- and Community-Level Interaction Insights into Carbon Utilization and Element Cycling Functions of Hydrothermarchaeota in Hydrothermal Sediment.</title>
        <authorList>
            <person name="Zhou Z."/>
            <person name="Liu Y."/>
            <person name="Xu W."/>
            <person name="Pan J."/>
            <person name="Luo Z.H."/>
            <person name="Li M."/>
        </authorList>
    </citation>
    <scope>NUCLEOTIDE SEQUENCE [LARGE SCALE GENOMIC DNA]</scope>
    <source>
        <strain evidence="2">SpSt-1224</strain>
    </source>
</reference>
<dbReference type="AlphaFoldDB" id="A0A7C2XNF7"/>
<dbReference type="Proteomes" id="UP000885986">
    <property type="component" value="Unassembled WGS sequence"/>
</dbReference>
<dbReference type="InterPro" id="IPR018636">
    <property type="entry name" value="DUF2058"/>
</dbReference>
<name>A0A7C2XNF7_9BACT</name>
<evidence type="ECO:0000256" key="1">
    <source>
        <dbReference type="SAM" id="MobiDB-lite"/>
    </source>
</evidence>